<name>A0A0A9CPX9_ARUDO</name>
<reference evidence="1" key="2">
    <citation type="journal article" date="2015" name="Data Brief">
        <title>Shoot transcriptome of the giant reed, Arundo donax.</title>
        <authorList>
            <person name="Barrero R.A."/>
            <person name="Guerrero F.D."/>
            <person name="Moolhuijzen P."/>
            <person name="Goolsby J.A."/>
            <person name="Tidwell J."/>
            <person name="Bellgard S.E."/>
            <person name="Bellgard M.I."/>
        </authorList>
    </citation>
    <scope>NUCLEOTIDE SEQUENCE</scope>
    <source>
        <tissue evidence="1">Shoot tissue taken approximately 20 cm above the soil surface</tissue>
    </source>
</reference>
<dbReference type="EMBL" id="GBRH01219491">
    <property type="protein sequence ID" value="JAD78404.1"/>
    <property type="molecule type" value="Transcribed_RNA"/>
</dbReference>
<organism evidence="1">
    <name type="scientific">Arundo donax</name>
    <name type="common">Giant reed</name>
    <name type="synonym">Donax arundinaceus</name>
    <dbReference type="NCBI Taxonomy" id="35708"/>
    <lineage>
        <taxon>Eukaryota</taxon>
        <taxon>Viridiplantae</taxon>
        <taxon>Streptophyta</taxon>
        <taxon>Embryophyta</taxon>
        <taxon>Tracheophyta</taxon>
        <taxon>Spermatophyta</taxon>
        <taxon>Magnoliopsida</taxon>
        <taxon>Liliopsida</taxon>
        <taxon>Poales</taxon>
        <taxon>Poaceae</taxon>
        <taxon>PACMAD clade</taxon>
        <taxon>Arundinoideae</taxon>
        <taxon>Arundineae</taxon>
        <taxon>Arundo</taxon>
    </lineage>
</organism>
<dbReference type="AlphaFoldDB" id="A0A0A9CPX9"/>
<evidence type="ECO:0000313" key="1">
    <source>
        <dbReference type="EMBL" id="JAD78404.1"/>
    </source>
</evidence>
<accession>A0A0A9CPX9</accession>
<reference evidence="1" key="1">
    <citation type="submission" date="2014-09" db="EMBL/GenBank/DDBJ databases">
        <authorList>
            <person name="Magalhaes I.L.F."/>
            <person name="Oliveira U."/>
            <person name="Santos F.R."/>
            <person name="Vidigal T.H.D.A."/>
            <person name="Brescovit A.D."/>
            <person name="Santos A.J."/>
        </authorList>
    </citation>
    <scope>NUCLEOTIDE SEQUENCE</scope>
    <source>
        <tissue evidence="1">Shoot tissue taken approximately 20 cm above the soil surface</tissue>
    </source>
</reference>
<sequence length="33" mass="3783">MKLASQMNWGHLAIARYGEQLTLTTDMYQGLQI</sequence>
<proteinExistence type="predicted"/>
<protein>
    <submittedName>
        <fullName evidence="1">Uncharacterized protein</fullName>
    </submittedName>
</protein>